<dbReference type="Proteomes" id="UP000663828">
    <property type="component" value="Unassembled WGS sequence"/>
</dbReference>
<protein>
    <submittedName>
        <fullName evidence="3">Uncharacterized protein</fullName>
    </submittedName>
</protein>
<comment type="caution">
    <text evidence="3">The sequence shown here is derived from an EMBL/GenBank/DDBJ whole genome shotgun (WGS) entry which is preliminary data.</text>
</comment>
<evidence type="ECO:0000313" key="3">
    <source>
        <dbReference type="EMBL" id="CAF1623394.1"/>
    </source>
</evidence>
<feature type="compositionally biased region" description="Polar residues" evidence="1">
    <location>
        <begin position="157"/>
        <end position="170"/>
    </location>
</feature>
<dbReference type="EMBL" id="CAJNOR010007790">
    <property type="protein sequence ID" value="CAF1623394.1"/>
    <property type="molecule type" value="Genomic_DNA"/>
</dbReference>
<gene>
    <name evidence="3" type="ORF">XAT740_LOCUS50564</name>
</gene>
<keyword evidence="2" id="KW-0472">Membrane</keyword>
<keyword evidence="2" id="KW-1133">Transmembrane helix</keyword>
<accession>A0A816CN74</accession>
<reference evidence="3" key="1">
    <citation type="submission" date="2021-02" db="EMBL/GenBank/DDBJ databases">
        <authorList>
            <person name="Nowell W R."/>
        </authorList>
    </citation>
    <scope>NUCLEOTIDE SEQUENCE</scope>
</reference>
<organism evidence="3 4">
    <name type="scientific">Adineta ricciae</name>
    <name type="common">Rotifer</name>
    <dbReference type="NCBI Taxonomy" id="249248"/>
    <lineage>
        <taxon>Eukaryota</taxon>
        <taxon>Metazoa</taxon>
        <taxon>Spiralia</taxon>
        <taxon>Gnathifera</taxon>
        <taxon>Rotifera</taxon>
        <taxon>Eurotatoria</taxon>
        <taxon>Bdelloidea</taxon>
        <taxon>Adinetida</taxon>
        <taxon>Adinetidae</taxon>
        <taxon>Adineta</taxon>
    </lineage>
</organism>
<name>A0A816CN74_ADIRI</name>
<evidence type="ECO:0000256" key="1">
    <source>
        <dbReference type="SAM" id="MobiDB-lite"/>
    </source>
</evidence>
<evidence type="ECO:0000313" key="4">
    <source>
        <dbReference type="Proteomes" id="UP000663828"/>
    </source>
</evidence>
<dbReference type="AlphaFoldDB" id="A0A816CN74"/>
<feature type="region of interest" description="Disordered" evidence="1">
    <location>
        <begin position="137"/>
        <end position="176"/>
    </location>
</feature>
<feature type="compositionally biased region" description="Polar residues" evidence="1">
    <location>
        <begin position="138"/>
        <end position="147"/>
    </location>
</feature>
<proteinExistence type="predicted"/>
<keyword evidence="2" id="KW-0812">Transmembrane</keyword>
<keyword evidence="4" id="KW-1185">Reference proteome</keyword>
<evidence type="ECO:0000256" key="2">
    <source>
        <dbReference type="SAM" id="Phobius"/>
    </source>
</evidence>
<feature type="transmembrane region" description="Helical" evidence="2">
    <location>
        <begin position="58"/>
        <end position="82"/>
    </location>
</feature>
<sequence length="176" mass="19717">MHKPEDTKPDMAHELFSNFKHSHMSTAPDFPYRDSRPHNGDGDKMPLRPAVIHDGAPILIPLIIIIPAVFVGLLCFTAFCIYRCRKRRIQRGAASLGEENNDASAISYNILHNSAEKEELPPPYMMISETKLDLPTTIHDTNSTKNLQEPDMKIGSMPNSTSSSSHQTNPVPWKNI</sequence>